<protein>
    <submittedName>
        <fullName evidence="2">Nuclease-related domain protein</fullName>
    </submittedName>
</protein>
<dbReference type="Proteomes" id="UP000316304">
    <property type="component" value="Unassembled WGS sequence"/>
</dbReference>
<dbReference type="OrthoDB" id="9813328at2"/>
<feature type="domain" description="NERD" evidence="1">
    <location>
        <begin position="18"/>
        <end position="135"/>
    </location>
</feature>
<gene>
    <name evidence="2" type="ORF">Pla52o_27820</name>
</gene>
<dbReference type="AlphaFoldDB" id="A0A5C6CJB1"/>
<dbReference type="RefSeq" id="WP_146594990.1">
    <property type="nucleotide sequence ID" value="NZ_SJPT01000004.1"/>
</dbReference>
<reference evidence="2 3" key="1">
    <citation type="submission" date="2019-02" db="EMBL/GenBank/DDBJ databases">
        <title>Deep-cultivation of Planctomycetes and their phenomic and genomic characterization uncovers novel biology.</title>
        <authorList>
            <person name="Wiegand S."/>
            <person name="Jogler M."/>
            <person name="Boedeker C."/>
            <person name="Pinto D."/>
            <person name="Vollmers J."/>
            <person name="Rivas-Marin E."/>
            <person name="Kohn T."/>
            <person name="Peeters S.H."/>
            <person name="Heuer A."/>
            <person name="Rast P."/>
            <person name="Oberbeckmann S."/>
            <person name="Bunk B."/>
            <person name="Jeske O."/>
            <person name="Meyerdierks A."/>
            <person name="Storesund J.E."/>
            <person name="Kallscheuer N."/>
            <person name="Luecker S."/>
            <person name="Lage O.M."/>
            <person name="Pohl T."/>
            <person name="Merkel B.J."/>
            <person name="Hornburger P."/>
            <person name="Mueller R.-W."/>
            <person name="Bruemmer F."/>
            <person name="Labrenz M."/>
            <person name="Spormann A.M."/>
            <person name="Op Den Camp H."/>
            <person name="Overmann J."/>
            <person name="Amann R."/>
            <person name="Jetten M.S.M."/>
            <person name="Mascher T."/>
            <person name="Medema M.H."/>
            <person name="Devos D.P."/>
            <person name="Kaster A.-K."/>
            <person name="Ovreas L."/>
            <person name="Rohde M."/>
            <person name="Galperin M.Y."/>
            <person name="Jogler C."/>
        </authorList>
    </citation>
    <scope>NUCLEOTIDE SEQUENCE [LARGE SCALE GENOMIC DNA]</scope>
    <source>
        <strain evidence="2 3">Pla52o</strain>
    </source>
</reference>
<evidence type="ECO:0000313" key="3">
    <source>
        <dbReference type="Proteomes" id="UP000316304"/>
    </source>
</evidence>
<sequence>MILKEKESARPTDPMGNAGYEAEKQMAFFLRRAFAESPEVMVFNDVTFERNNERAQIDHLVLHRFGFVIIESKSITGTVEVNEHLEFIRKSGSRRAGMRSPIEQGRLQAQLLQSLLNDAKESLRAKKMFGKIQPHFGDQRFQVFVAISDQGVIERKGANPPELMKAERVVNEIVKKTETYQKTQGVKGFVNYLTAGKKEMKQLEEHHIPAFTDEEMESVKDFLASRRRGAAAAKSPKPPAVPKKVAIAKEVASTQPSNGAPPFEVKCDGCDAKDVEILYGRYGYYFRCRVCDTKKTVPQKCEVCSEKAKLRKKANCFYRDCQSCGTPILLHTNPAESESK</sequence>
<comment type="caution">
    <text evidence="2">The sequence shown here is derived from an EMBL/GenBank/DDBJ whole genome shotgun (WGS) entry which is preliminary data.</text>
</comment>
<name>A0A5C6CJB1_9BACT</name>
<evidence type="ECO:0000313" key="2">
    <source>
        <dbReference type="EMBL" id="TWU23246.1"/>
    </source>
</evidence>
<dbReference type="Pfam" id="PF08378">
    <property type="entry name" value="NERD"/>
    <property type="match status" value="1"/>
</dbReference>
<accession>A0A5C6CJB1</accession>
<dbReference type="EMBL" id="SJPT01000004">
    <property type="protein sequence ID" value="TWU23246.1"/>
    <property type="molecule type" value="Genomic_DNA"/>
</dbReference>
<dbReference type="InterPro" id="IPR011528">
    <property type="entry name" value="NERD"/>
</dbReference>
<organism evidence="2 3">
    <name type="scientific">Novipirellula galeiformis</name>
    <dbReference type="NCBI Taxonomy" id="2528004"/>
    <lineage>
        <taxon>Bacteria</taxon>
        <taxon>Pseudomonadati</taxon>
        <taxon>Planctomycetota</taxon>
        <taxon>Planctomycetia</taxon>
        <taxon>Pirellulales</taxon>
        <taxon>Pirellulaceae</taxon>
        <taxon>Novipirellula</taxon>
    </lineage>
</organism>
<evidence type="ECO:0000259" key="1">
    <source>
        <dbReference type="PROSITE" id="PS50965"/>
    </source>
</evidence>
<proteinExistence type="predicted"/>
<dbReference type="PROSITE" id="PS50965">
    <property type="entry name" value="NERD"/>
    <property type="match status" value="1"/>
</dbReference>
<keyword evidence="3" id="KW-1185">Reference proteome</keyword>